<dbReference type="Proteomes" id="UP001165083">
    <property type="component" value="Unassembled WGS sequence"/>
</dbReference>
<feature type="region of interest" description="Disordered" evidence="1">
    <location>
        <begin position="122"/>
        <end position="153"/>
    </location>
</feature>
<gene>
    <name evidence="2" type="ORF">Plil01_000346700</name>
</gene>
<evidence type="ECO:0000313" key="2">
    <source>
        <dbReference type="EMBL" id="GMF12927.1"/>
    </source>
</evidence>
<dbReference type="AlphaFoldDB" id="A0A9W6WQM4"/>
<reference evidence="2" key="1">
    <citation type="submission" date="2023-04" db="EMBL/GenBank/DDBJ databases">
        <title>Phytophthora lilii NBRC 32176.</title>
        <authorList>
            <person name="Ichikawa N."/>
            <person name="Sato H."/>
            <person name="Tonouchi N."/>
        </authorList>
    </citation>
    <scope>NUCLEOTIDE SEQUENCE</scope>
    <source>
        <strain evidence="2">NBRC 32176</strain>
    </source>
</reference>
<protein>
    <submittedName>
        <fullName evidence="2">Unnamed protein product</fullName>
    </submittedName>
</protein>
<name>A0A9W6WQM4_9STRA</name>
<evidence type="ECO:0000256" key="1">
    <source>
        <dbReference type="SAM" id="MobiDB-lite"/>
    </source>
</evidence>
<proteinExistence type="predicted"/>
<sequence length="229" mass="25832">MIRLLNVMFSDAFVARVHEIDGKPTRAELDSNQTHASSAFWTDFHTAYLSEQAESGKLNSSLTFKKCYPAIIVPHEATKLRDMWKDVSSRYTIALSNSRWLQTKPGLLETVEGKLPKWARLQTTASTEDSDSEIEDVKRSKRRKSNSPQKDTNDMISDILAALRENSASAEALEIDCRFAQLVATLNSLMTIRERMVNAPVGSYTDEDIQDVNDDIAHVRAKKKQLLRG</sequence>
<evidence type="ECO:0000313" key="3">
    <source>
        <dbReference type="Proteomes" id="UP001165083"/>
    </source>
</evidence>
<dbReference type="OrthoDB" id="106680at2759"/>
<comment type="caution">
    <text evidence="2">The sequence shown here is derived from an EMBL/GenBank/DDBJ whole genome shotgun (WGS) entry which is preliminary data.</text>
</comment>
<accession>A0A9W6WQM4</accession>
<organism evidence="2 3">
    <name type="scientific">Phytophthora lilii</name>
    <dbReference type="NCBI Taxonomy" id="2077276"/>
    <lineage>
        <taxon>Eukaryota</taxon>
        <taxon>Sar</taxon>
        <taxon>Stramenopiles</taxon>
        <taxon>Oomycota</taxon>
        <taxon>Peronosporomycetes</taxon>
        <taxon>Peronosporales</taxon>
        <taxon>Peronosporaceae</taxon>
        <taxon>Phytophthora</taxon>
    </lineage>
</organism>
<keyword evidence="3" id="KW-1185">Reference proteome</keyword>
<dbReference type="EMBL" id="BSXW01000135">
    <property type="protein sequence ID" value="GMF12927.1"/>
    <property type="molecule type" value="Genomic_DNA"/>
</dbReference>